<feature type="transmembrane region" description="Helical" evidence="7">
    <location>
        <begin position="47"/>
        <end position="65"/>
    </location>
</feature>
<keyword evidence="5 7" id="KW-0472">Membrane</keyword>
<dbReference type="RefSeq" id="WP_248206533.1">
    <property type="nucleotide sequence ID" value="NZ_JALNMH010000004.1"/>
</dbReference>
<keyword evidence="3 7" id="KW-0812">Transmembrane</keyword>
<dbReference type="EMBL" id="JALNMH010000004">
    <property type="protein sequence ID" value="MCK7593248.1"/>
    <property type="molecule type" value="Genomic_DNA"/>
</dbReference>
<evidence type="ECO:0000256" key="6">
    <source>
        <dbReference type="SAM" id="MobiDB-lite"/>
    </source>
</evidence>
<sequence length="369" mass="39673">MADSLASPAGPPRTPSLAAAKRRPSTAAMLILAGLALIVAIKLAAPILLPVLTAALVALLLNPMVRGLSRRWLPRWLAALMVMSALGGVVGLAGWLSYEPARELADRSPQLAWQFKRKVEGMMHPLSPAERVEQALNTIETMGKSERERSRTVAVVEHPIGLGERYGGLLGGLAMGVSGIMLIYLLLVFGELLFRRIVTMAPTLADKRNTVSVVREIQSDVTRYVGTVTLVNLGLGAAVALALYGAGLENPLFWGVMAALLNYIPYLGPMLGAVLLVAVGVLQFDSAVEALTPAGIYLFLNMVESQLVTPLVLGRSFSLNPVVILVWLLFWGWLWGVPGLLLAMPLLVCTKIVAARSEMLQPFALMVER</sequence>
<evidence type="ECO:0000256" key="1">
    <source>
        <dbReference type="ARBA" id="ARBA00004141"/>
    </source>
</evidence>
<keyword evidence="4 7" id="KW-1133">Transmembrane helix</keyword>
<feature type="transmembrane region" description="Helical" evidence="7">
    <location>
        <begin position="252"/>
        <end position="282"/>
    </location>
</feature>
<feature type="transmembrane region" description="Helical" evidence="7">
    <location>
        <begin position="77"/>
        <end position="98"/>
    </location>
</feature>
<gene>
    <name evidence="8" type="ORF">M0G41_06140</name>
</gene>
<name>A0ABT0GFM4_9GAMM</name>
<feature type="transmembrane region" description="Helical" evidence="7">
    <location>
        <begin position="169"/>
        <end position="194"/>
    </location>
</feature>
<comment type="subcellular location">
    <subcellularLocation>
        <location evidence="1">Membrane</location>
        <topology evidence="1">Multi-pass membrane protein</topology>
    </subcellularLocation>
</comment>
<keyword evidence="9" id="KW-1185">Reference proteome</keyword>
<evidence type="ECO:0000313" key="8">
    <source>
        <dbReference type="EMBL" id="MCK7593248.1"/>
    </source>
</evidence>
<proteinExistence type="inferred from homology"/>
<evidence type="ECO:0000256" key="5">
    <source>
        <dbReference type="ARBA" id="ARBA00023136"/>
    </source>
</evidence>
<comment type="similarity">
    <text evidence="2">Belongs to the autoinducer-2 exporter (AI-2E) (TC 2.A.86) family.</text>
</comment>
<evidence type="ECO:0000256" key="2">
    <source>
        <dbReference type="ARBA" id="ARBA00009773"/>
    </source>
</evidence>
<feature type="transmembrane region" description="Helical" evidence="7">
    <location>
        <begin position="294"/>
        <end position="313"/>
    </location>
</feature>
<feature type="transmembrane region" description="Helical" evidence="7">
    <location>
        <begin position="325"/>
        <end position="349"/>
    </location>
</feature>
<comment type="caution">
    <text evidence="8">The sequence shown here is derived from an EMBL/GenBank/DDBJ whole genome shotgun (WGS) entry which is preliminary data.</text>
</comment>
<organism evidence="8 9">
    <name type="scientific">Pseudomarimonas salicorniae</name>
    <dbReference type="NCBI Taxonomy" id="2933270"/>
    <lineage>
        <taxon>Bacteria</taxon>
        <taxon>Pseudomonadati</taxon>
        <taxon>Pseudomonadota</taxon>
        <taxon>Gammaproteobacteria</taxon>
        <taxon>Lysobacterales</taxon>
        <taxon>Lysobacteraceae</taxon>
        <taxon>Pseudomarimonas</taxon>
    </lineage>
</organism>
<accession>A0ABT0GFM4</accession>
<dbReference type="Proteomes" id="UP001431449">
    <property type="component" value="Unassembled WGS sequence"/>
</dbReference>
<dbReference type="Pfam" id="PF01594">
    <property type="entry name" value="AI-2E_transport"/>
    <property type="match status" value="1"/>
</dbReference>
<feature type="transmembrane region" description="Helical" evidence="7">
    <location>
        <begin position="224"/>
        <end position="246"/>
    </location>
</feature>
<dbReference type="PANTHER" id="PTHR21716:SF16">
    <property type="entry name" value="BLL1467 PROTEIN"/>
    <property type="match status" value="1"/>
</dbReference>
<reference evidence="8" key="1">
    <citation type="submission" date="2022-04" db="EMBL/GenBank/DDBJ databases">
        <title>Lysobacter sp. CAU 1642 isolated from sea sand.</title>
        <authorList>
            <person name="Kim W."/>
        </authorList>
    </citation>
    <scope>NUCLEOTIDE SEQUENCE</scope>
    <source>
        <strain evidence="8">CAU 1642</strain>
    </source>
</reference>
<feature type="region of interest" description="Disordered" evidence="6">
    <location>
        <begin position="1"/>
        <end position="20"/>
    </location>
</feature>
<evidence type="ECO:0000256" key="4">
    <source>
        <dbReference type="ARBA" id="ARBA00022989"/>
    </source>
</evidence>
<evidence type="ECO:0000313" key="9">
    <source>
        <dbReference type="Proteomes" id="UP001431449"/>
    </source>
</evidence>
<protein>
    <submittedName>
        <fullName evidence="8">AI-2E family transporter</fullName>
    </submittedName>
</protein>
<dbReference type="InterPro" id="IPR002549">
    <property type="entry name" value="AI-2E-like"/>
</dbReference>
<dbReference type="PANTHER" id="PTHR21716">
    <property type="entry name" value="TRANSMEMBRANE PROTEIN"/>
    <property type="match status" value="1"/>
</dbReference>
<evidence type="ECO:0000256" key="7">
    <source>
        <dbReference type="SAM" id="Phobius"/>
    </source>
</evidence>
<evidence type="ECO:0000256" key="3">
    <source>
        <dbReference type="ARBA" id="ARBA00022692"/>
    </source>
</evidence>